<evidence type="ECO:0000313" key="3">
    <source>
        <dbReference type="Proteomes" id="UP000002710"/>
    </source>
</evidence>
<dbReference type="HOGENOM" id="CLU_2000188_0_0_7"/>
<dbReference type="EMBL" id="CP000112">
    <property type="protein sequence ID" value="ABB37956.2"/>
    <property type="molecule type" value="Genomic_DNA"/>
</dbReference>
<gene>
    <name evidence="2" type="ordered locus">Dde_1155</name>
</gene>
<dbReference type="PROSITE" id="PS50935">
    <property type="entry name" value="SSB"/>
    <property type="match status" value="1"/>
</dbReference>
<organism evidence="2 3">
    <name type="scientific">Oleidesulfovibrio alaskensis (strain ATCC BAA-1058 / DSM 17464 / G20)</name>
    <name type="common">Desulfovibrio alaskensis</name>
    <dbReference type="NCBI Taxonomy" id="207559"/>
    <lineage>
        <taxon>Bacteria</taxon>
        <taxon>Pseudomonadati</taxon>
        <taxon>Thermodesulfobacteriota</taxon>
        <taxon>Desulfovibrionia</taxon>
        <taxon>Desulfovibrionales</taxon>
        <taxon>Desulfovibrionaceae</taxon>
        <taxon>Oleidesulfovibrio</taxon>
    </lineage>
</organism>
<dbReference type="GO" id="GO:0003697">
    <property type="term" value="F:single-stranded DNA binding"/>
    <property type="evidence" value="ECO:0007669"/>
    <property type="project" value="InterPro"/>
</dbReference>
<dbReference type="InterPro" id="IPR000424">
    <property type="entry name" value="Primosome_PriB/ssb"/>
</dbReference>
<dbReference type="Proteomes" id="UP000002710">
    <property type="component" value="Chromosome"/>
</dbReference>
<dbReference type="AlphaFoldDB" id="Q313E0"/>
<sequence>MAIVNRVFLLGTVIVWPRRRQERELGCGAVTALKISTAQDGLHAAHTVFAPGKLGDWCMRMLTPGSVVHIEGELFSLCGQQAGSLIRAFAVQLVSTENKDEAPCGQQALFRQPFCLHPAAASLH</sequence>
<dbReference type="RefSeq" id="WP_011367178.1">
    <property type="nucleotide sequence ID" value="NC_007519.1"/>
</dbReference>
<keyword evidence="3" id="KW-1185">Reference proteome</keyword>
<proteinExistence type="predicted"/>
<name>Q313E0_OLEA2</name>
<protein>
    <submittedName>
        <fullName evidence="2">Single-strand binding protein/primosomal replication protein N</fullName>
    </submittedName>
</protein>
<dbReference type="KEGG" id="dde:Dde_1155"/>
<dbReference type="STRING" id="207559.Dde_1155"/>
<keyword evidence="1" id="KW-0238">DNA-binding</keyword>
<evidence type="ECO:0000313" key="2">
    <source>
        <dbReference type="EMBL" id="ABB37956.2"/>
    </source>
</evidence>
<reference evidence="2 3" key="1">
    <citation type="journal article" date="2011" name="J. Bacteriol.">
        <title>Complete genome sequence and updated annotation of Desulfovibrio alaskensis G20.</title>
        <authorList>
            <person name="Hauser L.J."/>
            <person name="Land M.L."/>
            <person name="Brown S.D."/>
            <person name="Larimer F."/>
            <person name="Keller K.L."/>
            <person name="Rapp-Giles B.J."/>
            <person name="Price M.N."/>
            <person name="Lin M."/>
            <person name="Bruce D.C."/>
            <person name="Detter J.C."/>
            <person name="Tapia R."/>
            <person name="Han C.S."/>
            <person name="Goodwin L.A."/>
            <person name="Cheng J.F."/>
            <person name="Pitluck S."/>
            <person name="Copeland A."/>
            <person name="Lucas S."/>
            <person name="Nolan M."/>
            <person name="Lapidus A.L."/>
            <person name="Palumbo A.V."/>
            <person name="Wall J.D."/>
        </authorList>
    </citation>
    <scope>NUCLEOTIDE SEQUENCE [LARGE SCALE GENOMIC DNA]</scope>
    <source>
        <strain evidence="3">ATCC BAA 1058 / DSM 17464 / G20</strain>
    </source>
</reference>
<accession>Q313E0</accession>
<evidence type="ECO:0000256" key="1">
    <source>
        <dbReference type="PROSITE-ProRule" id="PRU00252"/>
    </source>
</evidence>